<sequence>MEKQRKTCKKQIKKISLFFRKIKLLKRLLAGRENRTISQEKRREYKRKNRNRKKKKDKTAVAVAG</sequence>
<dbReference type="AlphaFoldDB" id="A0A9P4A4I0"/>
<protein>
    <submittedName>
        <fullName evidence="2">Uncharacterized protein</fullName>
    </submittedName>
</protein>
<evidence type="ECO:0000256" key="1">
    <source>
        <dbReference type="SAM" id="MobiDB-lite"/>
    </source>
</evidence>
<name>A0A9P4A4I0_9BACE</name>
<feature type="compositionally biased region" description="Basic residues" evidence="1">
    <location>
        <begin position="44"/>
        <end position="57"/>
    </location>
</feature>
<dbReference type="EMBL" id="VVYD01000019">
    <property type="protein sequence ID" value="KAA5496512.1"/>
    <property type="molecule type" value="Genomic_DNA"/>
</dbReference>
<dbReference type="Proteomes" id="UP000368418">
    <property type="component" value="Unassembled WGS sequence"/>
</dbReference>
<evidence type="ECO:0000313" key="2">
    <source>
        <dbReference type="EMBL" id="KAA5496512.1"/>
    </source>
</evidence>
<gene>
    <name evidence="2" type="ORF">F2Y31_17755</name>
</gene>
<dbReference type="RefSeq" id="WP_149882463.1">
    <property type="nucleotide sequence ID" value="NZ_CACRTB010000005.1"/>
</dbReference>
<organism evidence="2 3">
    <name type="scientific">Bacteroides caccae</name>
    <dbReference type="NCBI Taxonomy" id="47678"/>
    <lineage>
        <taxon>Bacteria</taxon>
        <taxon>Pseudomonadati</taxon>
        <taxon>Bacteroidota</taxon>
        <taxon>Bacteroidia</taxon>
        <taxon>Bacteroidales</taxon>
        <taxon>Bacteroidaceae</taxon>
        <taxon>Bacteroides</taxon>
    </lineage>
</organism>
<feature type="region of interest" description="Disordered" evidence="1">
    <location>
        <begin position="38"/>
        <end position="65"/>
    </location>
</feature>
<evidence type="ECO:0000313" key="3">
    <source>
        <dbReference type="Proteomes" id="UP000368418"/>
    </source>
</evidence>
<reference evidence="2 3" key="1">
    <citation type="journal article" date="2019" name="Nat. Med.">
        <title>A library of human gut bacterial isolates paired with longitudinal multiomics data enables mechanistic microbiome research.</title>
        <authorList>
            <person name="Poyet M."/>
            <person name="Groussin M."/>
            <person name="Gibbons S.M."/>
            <person name="Avila-Pacheco J."/>
            <person name="Jiang X."/>
            <person name="Kearney S.M."/>
            <person name="Perrotta A.R."/>
            <person name="Berdy B."/>
            <person name="Zhao S."/>
            <person name="Lieberman T.D."/>
            <person name="Swanson P.K."/>
            <person name="Smith M."/>
            <person name="Roesemann S."/>
            <person name="Alexander J.E."/>
            <person name="Rich S.A."/>
            <person name="Livny J."/>
            <person name="Vlamakis H."/>
            <person name="Clish C."/>
            <person name="Bullock K."/>
            <person name="Deik A."/>
            <person name="Scott J."/>
            <person name="Pierce K.A."/>
            <person name="Xavier R.J."/>
            <person name="Alm E.J."/>
        </authorList>
    </citation>
    <scope>NUCLEOTIDE SEQUENCE [LARGE SCALE GENOMIC DNA]</scope>
    <source>
        <strain evidence="2 3">BIOML-A19</strain>
    </source>
</reference>
<accession>A0A9P4A4I0</accession>
<proteinExistence type="predicted"/>
<comment type="caution">
    <text evidence="2">The sequence shown here is derived from an EMBL/GenBank/DDBJ whole genome shotgun (WGS) entry which is preliminary data.</text>
</comment>